<proteinExistence type="predicted"/>
<dbReference type="GeneID" id="303190495"/>
<comment type="caution">
    <text evidence="2">The sequence shown here is derived from an EMBL/GenBank/DDBJ whole genome shotgun (WGS) entry which is preliminary data.</text>
</comment>
<protein>
    <submittedName>
        <fullName evidence="2">Uncharacterized protein</fullName>
    </submittedName>
</protein>
<dbReference type="Proteomes" id="UP000252479">
    <property type="component" value="Unassembled WGS sequence"/>
</dbReference>
<feature type="region of interest" description="Disordered" evidence="1">
    <location>
        <begin position="220"/>
        <end position="241"/>
    </location>
</feature>
<dbReference type="AlphaFoldDB" id="A0A368LG98"/>
<evidence type="ECO:0000313" key="2">
    <source>
        <dbReference type="EMBL" id="RCS69174.1"/>
    </source>
</evidence>
<gene>
    <name evidence="2" type="ORF">CIK83_16355</name>
</gene>
<accession>A0A368LG98</accession>
<name>A0A368LG98_9VIBR</name>
<dbReference type="EMBL" id="QPGL01000003">
    <property type="protein sequence ID" value="RCS69174.1"/>
    <property type="molecule type" value="Genomic_DNA"/>
</dbReference>
<keyword evidence="3" id="KW-1185">Reference proteome</keyword>
<sequence>MSEEDYNEEKKLPESGKVAKITRGALQAVGGAVPFAGGVFSAIAGAWSEGEQDKVNRFFEDWVRMLQDELKEKEDTIIEIMARLDLQDEAISKRISSSEYQSLVKKTFREWSGAESEDKRVYIRNILSNAAASSVSSDDVVRMYIDWINLYSELHFQVIGAIYNADGITRGEIWRKIGKGPVREDSADADLYKLLIRDLSTGGIIRQHREVDRWGNFIQKPTQRRPKGSSPKPPVSAFDENEGYDLTGLGQQFVHYAMSELPLKIEFQSDEI</sequence>
<reference evidence="2 3" key="1">
    <citation type="journal article" date="2017" name="Elife">
        <title>Extensive horizontal gene transfer in cheese-associated bacteria.</title>
        <authorList>
            <person name="Bonham K.S."/>
            <person name="Wolfe B.E."/>
            <person name="Dutton R.J."/>
        </authorList>
    </citation>
    <scope>NUCLEOTIDE SEQUENCE [LARGE SCALE GENOMIC DNA]</scope>
    <source>
        <strain evidence="2 3">JB196</strain>
    </source>
</reference>
<evidence type="ECO:0000313" key="3">
    <source>
        <dbReference type="Proteomes" id="UP000252479"/>
    </source>
</evidence>
<dbReference type="RefSeq" id="WP_086962243.1">
    <property type="nucleotide sequence ID" value="NZ_FUKS01000041.1"/>
</dbReference>
<organism evidence="2 3">
    <name type="scientific">Vibrio casei</name>
    <dbReference type="NCBI Taxonomy" id="673372"/>
    <lineage>
        <taxon>Bacteria</taxon>
        <taxon>Pseudomonadati</taxon>
        <taxon>Pseudomonadota</taxon>
        <taxon>Gammaproteobacteria</taxon>
        <taxon>Vibrionales</taxon>
        <taxon>Vibrionaceae</taxon>
        <taxon>Vibrio</taxon>
    </lineage>
</organism>
<evidence type="ECO:0000256" key="1">
    <source>
        <dbReference type="SAM" id="MobiDB-lite"/>
    </source>
</evidence>